<dbReference type="EMBL" id="JBHUMZ010000024">
    <property type="protein sequence ID" value="MFD2639415.1"/>
    <property type="molecule type" value="Genomic_DNA"/>
</dbReference>
<dbReference type="Pfam" id="PF14345">
    <property type="entry name" value="GDYXXLXY"/>
    <property type="match status" value="1"/>
</dbReference>
<organism evidence="2 3">
    <name type="scientific">Piscibacillus salipiscarius</name>
    <dbReference type="NCBI Taxonomy" id="299480"/>
    <lineage>
        <taxon>Bacteria</taxon>
        <taxon>Bacillati</taxon>
        <taxon>Bacillota</taxon>
        <taxon>Bacilli</taxon>
        <taxon>Bacillales</taxon>
        <taxon>Bacillaceae</taxon>
        <taxon>Piscibacillus</taxon>
    </lineage>
</organism>
<dbReference type="InterPro" id="IPR025833">
    <property type="entry name" value="GDYXXLXY"/>
</dbReference>
<feature type="transmembrane region" description="Helical" evidence="1">
    <location>
        <begin position="12"/>
        <end position="34"/>
    </location>
</feature>
<gene>
    <name evidence="2" type="ORF">ACFSW4_11095</name>
</gene>
<evidence type="ECO:0000313" key="3">
    <source>
        <dbReference type="Proteomes" id="UP001597452"/>
    </source>
</evidence>
<accession>A0ABW5QCN3</accession>
<dbReference type="RefSeq" id="WP_377329310.1">
    <property type="nucleotide sequence ID" value="NZ_JBHUMZ010000024.1"/>
</dbReference>
<keyword evidence="1" id="KW-0472">Membrane</keyword>
<keyword evidence="3" id="KW-1185">Reference proteome</keyword>
<keyword evidence="1" id="KW-0812">Transmembrane</keyword>
<evidence type="ECO:0000256" key="1">
    <source>
        <dbReference type="SAM" id="Phobius"/>
    </source>
</evidence>
<dbReference type="Proteomes" id="UP001597452">
    <property type="component" value="Unassembled WGS sequence"/>
</dbReference>
<sequence>MRRLLKLIKKNLFIIVILLQVLFLAVMAGLNYVAQEFGYVIYLETEPYDPRDVFYGDYVRLNYDIETIHPPYWFGSEDVKQNKVINVLLKPDERGIYIVKAASDKNLDPQGSEVVMTARYLYKDHENIRHVTYGIDRYYIENGTGEKYNSMDEMLVTVALSPWGQKKILKVEEMNK</sequence>
<proteinExistence type="predicted"/>
<protein>
    <submittedName>
        <fullName evidence="2">GDYXXLXY domain-containing protein</fullName>
    </submittedName>
</protein>
<evidence type="ECO:0000313" key="2">
    <source>
        <dbReference type="EMBL" id="MFD2639415.1"/>
    </source>
</evidence>
<comment type="caution">
    <text evidence="2">The sequence shown here is derived from an EMBL/GenBank/DDBJ whole genome shotgun (WGS) entry which is preliminary data.</text>
</comment>
<reference evidence="3" key="1">
    <citation type="journal article" date="2019" name="Int. J. Syst. Evol. Microbiol.">
        <title>The Global Catalogue of Microorganisms (GCM) 10K type strain sequencing project: providing services to taxonomists for standard genome sequencing and annotation.</title>
        <authorList>
            <consortium name="The Broad Institute Genomics Platform"/>
            <consortium name="The Broad Institute Genome Sequencing Center for Infectious Disease"/>
            <person name="Wu L."/>
            <person name="Ma J."/>
        </authorList>
    </citation>
    <scope>NUCLEOTIDE SEQUENCE [LARGE SCALE GENOMIC DNA]</scope>
    <source>
        <strain evidence="3">TISTR 1571</strain>
    </source>
</reference>
<keyword evidence="1" id="KW-1133">Transmembrane helix</keyword>
<name>A0ABW5QCN3_9BACI</name>